<evidence type="ECO:0000256" key="4">
    <source>
        <dbReference type="ARBA" id="ARBA00012388"/>
    </source>
</evidence>
<dbReference type="Pfam" id="PF03828">
    <property type="entry name" value="PAP_assoc"/>
    <property type="match status" value="1"/>
</dbReference>
<dbReference type="InterPro" id="IPR002058">
    <property type="entry name" value="PAP_assoc"/>
</dbReference>
<dbReference type="GO" id="GO:1990817">
    <property type="term" value="F:poly(A) RNA polymerase activity"/>
    <property type="evidence" value="ECO:0007669"/>
    <property type="project" value="UniProtKB-EC"/>
</dbReference>
<keyword evidence="5" id="KW-0808">Transferase</keyword>
<evidence type="ECO:0000259" key="10">
    <source>
        <dbReference type="Pfam" id="PF22600"/>
    </source>
</evidence>
<keyword evidence="6" id="KW-0479">Metal-binding</keyword>
<organism evidence="11 12">
    <name type="scientific">Mucor saturninus</name>
    <dbReference type="NCBI Taxonomy" id="64648"/>
    <lineage>
        <taxon>Eukaryota</taxon>
        <taxon>Fungi</taxon>
        <taxon>Fungi incertae sedis</taxon>
        <taxon>Mucoromycota</taxon>
        <taxon>Mucoromycotina</taxon>
        <taxon>Mucoromycetes</taxon>
        <taxon>Mucorales</taxon>
        <taxon>Mucorineae</taxon>
        <taxon>Mucoraceae</taxon>
        <taxon>Mucor</taxon>
    </lineage>
</organism>
<dbReference type="CDD" id="cd05402">
    <property type="entry name" value="NT_PAP_TUTase"/>
    <property type="match status" value="1"/>
</dbReference>
<comment type="cofactor">
    <cofactor evidence="1">
        <name>Mn(2+)</name>
        <dbReference type="ChEBI" id="CHEBI:29035"/>
    </cofactor>
</comment>
<dbReference type="InterPro" id="IPR043519">
    <property type="entry name" value="NT_sf"/>
</dbReference>
<name>A0A8H7QYB0_9FUNG</name>
<dbReference type="OrthoDB" id="2274644at2759"/>
<evidence type="ECO:0000256" key="3">
    <source>
        <dbReference type="ARBA" id="ARBA00008593"/>
    </source>
</evidence>
<dbReference type="Pfam" id="PF22600">
    <property type="entry name" value="MTPAP-like_central"/>
    <property type="match status" value="1"/>
</dbReference>
<dbReference type="GO" id="GO:0031123">
    <property type="term" value="P:RNA 3'-end processing"/>
    <property type="evidence" value="ECO:0007669"/>
    <property type="project" value="TreeGrafter"/>
</dbReference>
<evidence type="ECO:0000256" key="7">
    <source>
        <dbReference type="ARBA" id="ARBA00022842"/>
    </source>
</evidence>
<evidence type="ECO:0000256" key="1">
    <source>
        <dbReference type="ARBA" id="ARBA00001936"/>
    </source>
</evidence>
<dbReference type="PANTHER" id="PTHR12271">
    <property type="entry name" value="POLY A POLYMERASE CID PAP -RELATED"/>
    <property type="match status" value="1"/>
</dbReference>
<dbReference type="GO" id="GO:0010605">
    <property type="term" value="P:negative regulation of macromolecule metabolic process"/>
    <property type="evidence" value="ECO:0007669"/>
    <property type="project" value="UniProtKB-ARBA"/>
</dbReference>
<dbReference type="Gene3D" id="3.30.460.10">
    <property type="entry name" value="Beta Polymerase, domain 2"/>
    <property type="match status" value="1"/>
</dbReference>
<dbReference type="InterPro" id="IPR054708">
    <property type="entry name" value="MTPAP-like_central"/>
</dbReference>
<feature type="compositionally biased region" description="Low complexity" evidence="8">
    <location>
        <begin position="693"/>
        <end position="708"/>
    </location>
</feature>
<evidence type="ECO:0000259" key="9">
    <source>
        <dbReference type="Pfam" id="PF03828"/>
    </source>
</evidence>
<feature type="domain" description="PAP-associated" evidence="9">
    <location>
        <begin position="272"/>
        <end position="327"/>
    </location>
</feature>
<feature type="domain" description="Poly(A) RNA polymerase mitochondrial-like central palm" evidence="10">
    <location>
        <begin position="56"/>
        <end position="187"/>
    </location>
</feature>
<keyword evidence="7" id="KW-0460">Magnesium</keyword>
<evidence type="ECO:0000256" key="5">
    <source>
        <dbReference type="ARBA" id="ARBA00022679"/>
    </source>
</evidence>
<dbReference type="Gene3D" id="1.10.1410.10">
    <property type="match status" value="1"/>
</dbReference>
<feature type="compositionally biased region" description="Low complexity" evidence="8">
    <location>
        <begin position="602"/>
        <end position="612"/>
    </location>
</feature>
<accession>A0A8H7QYB0</accession>
<feature type="compositionally biased region" description="Low complexity" evidence="8">
    <location>
        <begin position="659"/>
        <end position="683"/>
    </location>
</feature>
<dbReference type="AlphaFoldDB" id="A0A8H7QYB0"/>
<evidence type="ECO:0000256" key="6">
    <source>
        <dbReference type="ARBA" id="ARBA00022723"/>
    </source>
</evidence>
<dbReference type="EC" id="2.7.7.19" evidence="4"/>
<feature type="region of interest" description="Disordered" evidence="8">
    <location>
        <begin position="539"/>
        <end position="724"/>
    </location>
</feature>
<protein>
    <recommendedName>
        <fullName evidence="4">polynucleotide adenylyltransferase</fullName>
        <ecNumber evidence="4">2.7.7.19</ecNumber>
    </recommendedName>
</protein>
<evidence type="ECO:0000313" key="11">
    <source>
        <dbReference type="EMBL" id="KAG2200913.1"/>
    </source>
</evidence>
<reference evidence="11" key="1">
    <citation type="submission" date="2020-12" db="EMBL/GenBank/DDBJ databases">
        <title>Metabolic potential, ecology and presence of endohyphal bacteria is reflected in genomic diversity of Mucoromycotina.</title>
        <authorList>
            <person name="Muszewska A."/>
            <person name="Okrasinska A."/>
            <person name="Steczkiewicz K."/>
            <person name="Drgas O."/>
            <person name="Orlowska M."/>
            <person name="Perlinska-Lenart U."/>
            <person name="Aleksandrzak-Piekarczyk T."/>
            <person name="Szatraj K."/>
            <person name="Zielenkiewicz U."/>
            <person name="Pilsyk S."/>
            <person name="Malc E."/>
            <person name="Mieczkowski P."/>
            <person name="Kruszewska J.S."/>
            <person name="Biernat P."/>
            <person name="Pawlowska J."/>
        </authorList>
    </citation>
    <scope>NUCLEOTIDE SEQUENCE</scope>
    <source>
        <strain evidence="11">WA0000017839</strain>
    </source>
</reference>
<keyword evidence="12" id="KW-1185">Reference proteome</keyword>
<evidence type="ECO:0000256" key="2">
    <source>
        <dbReference type="ARBA" id="ARBA00001946"/>
    </source>
</evidence>
<feature type="compositionally biased region" description="Low complexity" evidence="8">
    <location>
        <begin position="715"/>
        <end position="724"/>
    </location>
</feature>
<evidence type="ECO:0000256" key="8">
    <source>
        <dbReference type="SAM" id="MobiDB-lite"/>
    </source>
</evidence>
<gene>
    <name evidence="11" type="ORF">INT47_003148</name>
</gene>
<comment type="similarity">
    <text evidence="3">Belongs to the DNA polymerase type-B-like family.</text>
</comment>
<dbReference type="PANTHER" id="PTHR12271:SF113">
    <property type="entry name" value="POLY(A) RNA POLYMERASE CID11"/>
    <property type="match status" value="1"/>
</dbReference>
<dbReference type="GO" id="GO:0046872">
    <property type="term" value="F:metal ion binding"/>
    <property type="evidence" value="ECO:0007669"/>
    <property type="project" value="UniProtKB-KW"/>
</dbReference>
<feature type="compositionally biased region" description="Basic residues" evidence="8">
    <location>
        <begin position="569"/>
        <end position="596"/>
    </location>
</feature>
<dbReference type="Proteomes" id="UP000603453">
    <property type="component" value="Unassembled WGS sequence"/>
</dbReference>
<sequence>MQASTTKLIVESNTHDMFIEQPELDNAPTSSTELGPNESYYPYIPYVLDPQHEDNISIDMIKLYQELLPNKESHDRRIKFVKLMDKLMNNEWPDHDIKAHVFGSSVNELGTVSSDIDLCITTPWNGLRNVKTLAKLFRKCGMQHVVCVPRAKVPIVRLFDPELQLSCDINVNNTLALQNTKMIKTYVALDCRVRPLIMIVKHWTKQRSINDAANGGTLSSYTWTCMIINFLQQRQPPILPVLHDIESEDKDDAYFFDNVEKLKGFSSANQESLGGLLFAFFRRFSVEFDYDHQVVSVRQGRYLSKVEKGWDTGRNKQSLCVEEPFNVGRNLGNSADIASVQGLRCEFQRFLEMLIAGEDLETICTPYQPLSISSIISNNEIPANINGNSNTLTLTLPAENRTSSFFLPIHPYSDYSSSSSSSSNTAHPYDRRRSMVDGICSYPSPILLDDLNNSPYPTHSTSYTYRAPPISKPHTSSFNTFHPRFSSPQALDTILRVRNTRHGSHPLPPVPSTLLSMLNISANHGTDQSVDKIFARYHRKQQSNQTISPPQKSVDGKSAKKTSTMGPNNRRKPVNNNRHNHHHHHDNSRRLPRRRSSGMDWPTISTSSSTPTAREKGKSNESSSDEPQRSRRWSTTKKQQMLNQEEPKKTLAEIVKIATPPIQQKSSPISSPVPSPSSTSNNKNNRHRRQRNNNKSLSTTTTTTASSSKPKKKNNSSNSKPPRA</sequence>
<comment type="cofactor">
    <cofactor evidence="2">
        <name>Mg(2+)</name>
        <dbReference type="ChEBI" id="CHEBI:18420"/>
    </cofactor>
</comment>
<comment type="caution">
    <text evidence="11">The sequence shown here is derived from an EMBL/GenBank/DDBJ whole genome shotgun (WGS) entry which is preliminary data.</text>
</comment>
<dbReference type="SUPFAM" id="SSF81631">
    <property type="entry name" value="PAP/OAS1 substrate-binding domain"/>
    <property type="match status" value="1"/>
</dbReference>
<evidence type="ECO:0000313" key="12">
    <source>
        <dbReference type="Proteomes" id="UP000603453"/>
    </source>
</evidence>
<dbReference type="EMBL" id="JAEPRD010000077">
    <property type="protein sequence ID" value="KAG2200913.1"/>
    <property type="molecule type" value="Genomic_DNA"/>
</dbReference>
<feature type="compositionally biased region" description="Polar residues" evidence="8">
    <location>
        <begin position="542"/>
        <end position="551"/>
    </location>
</feature>
<dbReference type="SUPFAM" id="SSF81301">
    <property type="entry name" value="Nucleotidyltransferase"/>
    <property type="match status" value="1"/>
</dbReference>
<proteinExistence type="inferred from homology"/>